<comment type="similarity">
    <text evidence="14">Belongs to the transpeptidase family. MrdA subfamily.</text>
</comment>
<evidence type="ECO:0000256" key="7">
    <source>
        <dbReference type="ARBA" id="ARBA00022692"/>
    </source>
</evidence>
<proteinExistence type="inferred from homology"/>
<evidence type="ECO:0000256" key="9">
    <source>
        <dbReference type="ARBA" id="ARBA00022960"/>
    </source>
</evidence>
<feature type="binding site" evidence="14">
    <location>
        <position position="366"/>
    </location>
    <ligand>
        <name>Zn(2+)</name>
        <dbReference type="ChEBI" id="CHEBI:29105"/>
    </ligand>
</feature>
<dbReference type="EMBL" id="CP133548">
    <property type="protein sequence ID" value="WMS86563.1"/>
    <property type="molecule type" value="Genomic_DNA"/>
</dbReference>
<dbReference type="GO" id="GO:0008658">
    <property type="term" value="F:penicillin binding"/>
    <property type="evidence" value="ECO:0007669"/>
    <property type="project" value="UniProtKB-UniRule"/>
</dbReference>
<dbReference type="Pfam" id="PF00905">
    <property type="entry name" value="Transpeptidase"/>
    <property type="match status" value="1"/>
</dbReference>
<dbReference type="GO" id="GO:0009252">
    <property type="term" value="P:peptidoglycan biosynthetic process"/>
    <property type="evidence" value="ECO:0007669"/>
    <property type="project" value="UniProtKB-UniRule"/>
</dbReference>
<dbReference type="InterPro" id="IPR005311">
    <property type="entry name" value="PBP_dimer"/>
</dbReference>
<evidence type="ECO:0000256" key="8">
    <source>
        <dbReference type="ARBA" id="ARBA00022801"/>
    </source>
</evidence>
<evidence type="ECO:0000256" key="2">
    <source>
        <dbReference type="ARBA" id="ARBA00004236"/>
    </source>
</evidence>
<dbReference type="EC" id="3.4.16.4" evidence="14"/>
<dbReference type="GO" id="GO:0071972">
    <property type="term" value="F:peptidoglycan L,D-transpeptidase activity"/>
    <property type="evidence" value="ECO:0007669"/>
    <property type="project" value="TreeGrafter"/>
</dbReference>
<dbReference type="NCBIfam" id="TIGR03423">
    <property type="entry name" value="pbp2_mrdA"/>
    <property type="match status" value="1"/>
</dbReference>
<evidence type="ECO:0000313" key="18">
    <source>
        <dbReference type="Proteomes" id="UP001239782"/>
    </source>
</evidence>
<comment type="subcellular location">
    <subcellularLocation>
        <location evidence="2">Cell membrane</location>
    </subcellularLocation>
    <subcellularLocation>
        <location evidence="1">Membrane</location>
        <topology evidence="1">Single-pass membrane protein</topology>
    </subcellularLocation>
</comment>
<comment type="cofactor">
    <cofactor evidence="14">
        <name>Zn(2+)</name>
        <dbReference type="ChEBI" id="CHEBI:29105"/>
    </cofactor>
    <text evidence="14">Binds one Zn(2+) ion per subunit.</text>
</comment>
<evidence type="ECO:0000256" key="10">
    <source>
        <dbReference type="ARBA" id="ARBA00022984"/>
    </source>
</evidence>
<dbReference type="Proteomes" id="UP001239782">
    <property type="component" value="Chromosome"/>
</dbReference>
<evidence type="ECO:0000256" key="3">
    <source>
        <dbReference type="ARBA" id="ARBA00022475"/>
    </source>
</evidence>
<dbReference type="GO" id="GO:0071555">
    <property type="term" value="P:cell wall organization"/>
    <property type="evidence" value="ECO:0007669"/>
    <property type="project" value="UniProtKB-KW"/>
</dbReference>
<feature type="binding site" evidence="14">
    <location>
        <position position="360"/>
    </location>
    <ligand>
        <name>Zn(2+)</name>
        <dbReference type="ChEBI" id="CHEBI:29105"/>
    </ligand>
</feature>
<comment type="pathway">
    <text evidence="14">Cell wall biogenesis; peptidoglycan biosynthesis.</text>
</comment>
<dbReference type="PANTHER" id="PTHR30627:SF2">
    <property type="entry name" value="PEPTIDOGLYCAN D,D-TRANSPEPTIDASE MRDA"/>
    <property type="match status" value="1"/>
</dbReference>
<accession>A0AA51RS73</accession>
<keyword evidence="11 14" id="KW-1133">Transmembrane helix</keyword>
<keyword evidence="3 14" id="KW-1003">Cell membrane</keyword>
<dbReference type="InterPro" id="IPR017790">
    <property type="entry name" value="Penicillin-binding_protein_2"/>
</dbReference>
<dbReference type="InterPro" id="IPR036138">
    <property type="entry name" value="PBP_dimer_sf"/>
</dbReference>
<dbReference type="HAMAP" id="MF_02081">
    <property type="entry name" value="MrdA_transpept"/>
    <property type="match status" value="1"/>
</dbReference>
<keyword evidence="18" id="KW-1185">Reference proteome</keyword>
<evidence type="ECO:0000256" key="14">
    <source>
        <dbReference type="HAMAP-Rule" id="MF_02081"/>
    </source>
</evidence>
<dbReference type="GO" id="GO:0009002">
    <property type="term" value="F:serine-type D-Ala-D-Ala carboxypeptidase activity"/>
    <property type="evidence" value="ECO:0007669"/>
    <property type="project" value="UniProtKB-UniRule"/>
</dbReference>
<dbReference type="GO" id="GO:0006508">
    <property type="term" value="P:proteolysis"/>
    <property type="evidence" value="ECO:0007669"/>
    <property type="project" value="UniProtKB-KW"/>
</dbReference>
<dbReference type="InterPro" id="IPR001460">
    <property type="entry name" value="PCN-bd_Tpept"/>
</dbReference>
<feature type="domain" description="Penicillin-binding protein dimerisation" evidence="16">
    <location>
        <begin position="58"/>
        <end position="229"/>
    </location>
</feature>
<sequence length="617" mass="69221">MKNQFKEIAIYRNRMMVSLVFVVSLMILLITWVAELQVSQYEKYRTESDNNRIRVLPVAPTRGLIYDRNGIILAENRSVYSLELVPEQIKDIDQTIDELAKILAIDADDRERFYKELQRTRERFKKIPIKSKIDEKEVAVFSVNRHRFPGVSVEARLVRFYPYGEVLVHALGYVGRINDRELQTIDAQNYRATRHIGKVGIEKFYETELHGVIGSQRVESDVQGRVLDVLEQQDPVAGVDLHLELDLPLQLAAFNALKGQRGAVVAIDPKTGGVLALVSTPGYDPNLFVTGISSKDYKALLNEDRPLFNRALRGQYSPGSTIKPHIAWLGLESKTISPNYSIDDNGVYFLPNDEKRRYRDWKKWGHGKNISYRRAIIESCDTFFYDLAYKLGIDRISDTMKQFGFGSLTQIDMGEEVPGLMPSREWKQGARRVHWFPGETVITGIGQGYWLATPLQIANAAAVIANNGVRYQLHVVGAIGSNGERRLVAPSLAELQVDIGDGEHFKRIQNAMKEVNHNRVIGTARSAFADAPYLSAGKTGTVQLFGLGEDEEYEAENLAERLRDNALYIGYAPFDDPTIAVAVVVENAGGGGSNAAPIARKVIDQYLLSSTTENDKP</sequence>
<evidence type="ECO:0000313" key="17">
    <source>
        <dbReference type="EMBL" id="WMS86563.1"/>
    </source>
</evidence>
<keyword evidence="5 14" id="KW-0121">Carboxypeptidase</keyword>
<dbReference type="PANTHER" id="PTHR30627">
    <property type="entry name" value="PEPTIDOGLYCAN D,D-TRANSPEPTIDASE"/>
    <property type="match status" value="1"/>
</dbReference>
<dbReference type="KEGG" id="plei:Q9312_15185"/>
<dbReference type="GO" id="GO:0008270">
    <property type="term" value="F:zinc ion binding"/>
    <property type="evidence" value="ECO:0007669"/>
    <property type="project" value="UniProtKB-UniRule"/>
</dbReference>
<evidence type="ECO:0000256" key="11">
    <source>
        <dbReference type="ARBA" id="ARBA00022989"/>
    </source>
</evidence>
<evidence type="ECO:0000256" key="12">
    <source>
        <dbReference type="ARBA" id="ARBA00023136"/>
    </source>
</evidence>
<dbReference type="GO" id="GO:0008360">
    <property type="term" value="P:regulation of cell shape"/>
    <property type="evidence" value="ECO:0007669"/>
    <property type="project" value="UniProtKB-KW"/>
</dbReference>
<keyword evidence="14" id="KW-0862">Zinc</keyword>
<organism evidence="17 18">
    <name type="scientific">Pleionea litopenaei</name>
    <dbReference type="NCBI Taxonomy" id="3070815"/>
    <lineage>
        <taxon>Bacteria</taxon>
        <taxon>Pseudomonadati</taxon>
        <taxon>Pseudomonadota</taxon>
        <taxon>Gammaproteobacteria</taxon>
        <taxon>Oceanospirillales</taxon>
        <taxon>Pleioneaceae</taxon>
        <taxon>Pleionea</taxon>
    </lineage>
</organism>
<dbReference type="Gene3D" id="3.40.710.10">
    <property type="entry name" value="DD-peptidase/beta-lactamase superfamily"/>
    <property type="match status" value="1"/>
</dbReference>
<dbReference type="SUPFAM" id="SSF56519">
    <property type="entry name" value="Penicillin binding protein dimerisation domain"/>
    <property type="match status" value="1"/>
</dbReference>
<reference evidence="17 18" key="1">
    <citation type="submission" date="2023-08" db="EMBL/GenBank/DDBJ databases">
        <title>Pleionea litopenaei sp. nov., isolated from stomach of juvenile Litopenaeus vannamei.</title>
        <authorList>
            <person name="Rho A.M."/>
            <person name="Hwang C.Y."/>
        </authorList>
    </citation>
    <scope>NUCLEOTIDE SEQUENCE [LARGE SCALE GENOMIC DNA]</scope>
    <source>
        <strain evidence="17 18">HL-JVS1</strain>
    </source>
</reference>
<evidence type="ECO:0000256" key="13">
    <source>
        <dbReference type="ARBA" id="ARBA00023316"/>
    </source>
</evidence>
<dbReference type="Gene3D" id="3.30.1390.30">
    <property type="entry name" value="Penicillin-binding protein 2a, domain 3"/>
    <property type="match status" value="1"/>
</dbReference>
<dbReference type="RefSeq" id="WP_309201708.1">
    <property type="nucleotide sequence ID" value="NZ_CP133548.1"/>
</dbReference>
<dbReference type="InterPro" id="IPR050515">
    <property type="entry name" value="Beta-lactam/transpept"/>
</dbReference>
<keyword evidence="9 14" id="KW-0133">Cell shape</keyword>
<keyword evidence="4 14" id="KW-0997">Cell inner membrane</keyword>
<feature type="binding site" evidence="14">
    <location>
        <position position="344"/>
    </location>
    <ligand>
        <name>Zn(2+)</name>
        <dbReference type="ChEBI" id="CHEBI:29105"/>
    </ligand>
</feature>
<evidence type="ECO:0000259" key="15">
    <source>
        <dbReference type="Pfam" id="PF00905"/>
    </source>
</evidence>
<evidence type="ECO:0000256" key="6">
    <source>
        <dbReference type="ARBA" id="ARBA00022670"/>
    </source>
</evidence>
<dbReference type="SUPFAM" id="SSF56601">
    <property type="entry name" value="beta-lactamase/transpeptidase-like"/>
    <property type="match status" value="1"/>
</dbReference>
<dbReference type="InterPro" id="IPR012338">
    <property type="entry name" value="Beta-lactam/transpept-like"/>
</dbReference>
<keyword evidence="6 14" id="KW-0645">Protease</keyword>
<evidence type="ECO:0000259" key="16">
    <source>
        <dbReference type="Pfam" id="PF03717"/>
    </source>
</evidence>
<keyword evidence="14" id="KW-0479">Metal-binding</keyword>
<comment type="function">
    <text evidence="14">Catalyzes cross-linking of the peptidoglycan cell wall.</text>
</comment>
<dbReference type="Pfam" id="PF03717">
    <property type="entry name" value="PBP_dimer"/>
    <property type="match status" value="1"/>
</dbReference>
<dbReference type="AlphaFoldDB" id="A0AA51RS73"/>
<keyword evidence="10 14" id="KW-0573">Peptidoglycan synthesis</keyword>
<gene>
    <name evidence="14 17" type="primary">mrdA</name>
    <name evidence="17" type="ORF">Q9312_15185</name>
</gene>
<feature type="domain" description="Penicillin-binding protein transpeptidase" evidence="15">
    <location>
        <begin position="262"/>
        <end position="603"/>
    </location>
</feature>
<keyword evidence="12 14" id="KW-0472">Membrane</keyword>
<keyword evidence="13 14" id="KW-0961">Cell wall biogenesis/degradation</keyword>
<evidence type="ECO:0000256" key="4">
    <source>
        <dbReference type="ARBA" id="ARBA00022519"/>
    </source>
</evidence>
<keyword evidence="7 14" id="KW-0812">Transmembrane</keyword>
<dbReference type="GO" id="GO:0005886">
    <property type="term" value="C:plasma membrane"/>
    <property type="evidence" value="ECO:0007669"/>
    <property type="project" value="UniProtKB-SubCell"/>
</dbReference>
<comment type="catalytic activity">
    <reaction evidence="14">
        <text>Preferential cleavage: (Ac)2-L-Lys-D-Ala-|-D-Ala. Also transpeptidation of peptidyl-alanyl moieties that are N-acyl substituents of D-alanine.</text>
        <dbReference type="EC" id="3.4.16.4"/>
    </reaction>
</comment>
<feature type="active site" description="Acyl-ester intermediate" evidence="14">
    <location>
        <position position="320"/>
    </location>
</feature>
<evidence type="ECO:0000256" key="5">
    <source>
        <dbReference type="ARBA" id="ARBA00022645"/>
    </source>
</evidence>
<protein>
    <recommendedName>
        <fullName evidence="14">Peptidoglycan D,D-transpeptidase MrdA</fullName>
        <ecNumber evidence="14">3.4.16.4</ecNumber>
    </recommendedName>
    <alternativeName>
        <fullName evidence="14">Penicillin-binding protein 2</fullName>
        <shortName evidence="14">PBP-2</shortName>
    </alternativeName>
</protein>
<keyword evidence="8 14" id="KW-0378">Hydrolase</keyword>
<name>A0AA51RS73_9GAMM</name>
<dbReference type="Gene3D" id="3.90.1310.10">
    <property type="entry name" value="Penicillin-binding protein 2a (Domain 2)"/>
    <property type="match status" value="1"/>
</dbReference>
<evidence type="ECO:0000256" key="1">
    <source>
        <dbReference type="ARBA" id="ARBA00004167"/>
    </source>
</evidence>
<feature type="binding site" evidence="14">
    <location>
        <position position="380"/>
    </location>
    <ligand>
        <name>Zn(2+)</name>
        <dbReference type="ChEBI" id="CHEBI:29105"/>
    </ligand>
</feature>